<evidence type="ECO:0000313" key="2">
    <source>
        <dbReference type="Proteomes" id="UP001163603"/>
    </source>
</evidence>
<evidence type="ECO:0000313" key="1">
    <source>
        <dbReference type="EMBL" id="KAJ0044509.1"/>
    </source>
</evidence>
<sequence length="155" mass="17676">MDNRAEFPSFSSVSKLDIQTCPMLTFMPLYPSLEELKLRQTSSKPLEQTMMLMNRVGASTSSSFSAPLSNLKSMHILRILDLESLPVEMMQNLTSLVDLKILPCPRLNEVEQAVKFLPSLQNLTLRSDEELDLLSDDMKWKNLRRTVLGNIPAYR</sequence>
<dbReference type="Proteomes" id="UP001163603">
    <property type="component" value="Chromosome 3"/>
</dbReference>
<proteinExistence type="predicted"/>
<keyword evidence="2" id="KW-1185">Reference proteome</keyword>
<gene>
    <name evidence="1" type="ORF">Pint_05336</name>
</gene>
<comment type="caution">
    <text evidence="1">The sequence shown here is derived from an EMBL/GenBank/DDBJ whole genome shotgun (WGS) entry which is preliminary data.</text>
</comment>
<dbReference type="EMBL" id="CM047738">
    <property type="protein sequence ID" value="KAJ0044509.1"/>
    <property type="molecule type" value="Genomic_DNA"/>
</dbReference>
<protein>
    <submittedName>
        <fullName evidence="1">Uncharacterized protein</fullName>
    </submittedName>
</protein>
<reference evidence="2" key="1">
    <citation type="journal article" date="2023" name="G3 (Bethesda)">
        <title>Genome assembly and association tests identify interacting loci associated with vigor, precocity, and sex in interspecific pistachio rootstocks.</title>
        <authorList>
            <person name="Palmer W."/>
            <person name="Jacygrad E."/>
            <person name="Sagayaradj S."/>
            <person name="Cavanaugh K."/>
            <person name="Han R."/>
            <person name="Bertier L."/>
            <person name="Beede B."/>
            <person name="Kafkas S."/>
            <person name="Golino D."/>
            <person name="Preece J."/>
            <person name="Michelmore R."/>
        </authorList>
    </citation>
    <scope>NUCLEOTIDE SEQUENCE [LARGE SCALE GENOMIC DNA]</scope>
</reference>
<accession>A0ACC0Z248</accession>
<organism evidence="1 2">
    <name type="scientific">Pistacia integerrima</name>
    <dbReference type="NCBI Taxonomy" id="434235"/>
    <lineage>
        <taxon>Eukaryota</taxon>
        <taxon>Viridiplantae</taxon>
        <taxon>Streptophyta</taxon>
        <taxon>Embryophyta</taxon>
        <taxon>Tracheophyta</taxon>
        <taxon>Spermatophyta</taxon>
        <taxon>Magnoliopsida</taxon>
        <taxon>eudicotyledons</taxon>
        <taxon>Gunneridae</taxon>
        <taxon>Pentapetalae</taxon>
        <taxon>rosids</taxon>
        <taxon>malvids</taxon>
        <taxon>Sapindales</taxon>
        <taxon>Anacardiaceae</taxon>
        <taxon>Pistacia</taxon>
    </lineage>
</organism>
<name>A0ACC0Z248_9ROSI</name>